<keyword evidence="6" id="KW-1185">Reference proteome</keyword>
<dbReference type="InterPro" id="IPR031803">
    <property type="entry name" value="BAT_GAF/HTH-assoc"/>
</dbReference>
<evidence type="ECO:0000259" key="3">
    <source>
        <dbReference type="Pfam" id="PF04967"/>
    </source>
</evidence>
<dbReference type="Proteomes" id="UP001254813">
    <property type="component" value="Unassembled WGS sequence"/>
</dbReference>
<feature type="domain" description="HTH bat-type" evidence="3">
    <location>
        <begin position="172"/>
        <end position="223"/>
    </location>
</feature>
<keyword evidence="2" id="KW-0804">Transcription</keyword>
<dbReference type="EMBL" id="JAMQOQ010000004">
    <property type="protein sequence ID" value="MDS0295764.1"/>
    <property type="molecule type" value="Genomic_DNA"/>
</dbReference>
<name>A0ABU2G6D1_9EURY</name>
<sequence length="237" mass="25594">MPSTPSDPGTTPDSSESRSVVAAATVPAESFALSETFARVSEAVFRCEPTIECGGSVMPLLRVRTAHPAEVDAALRADPTTDGVTLLVDRGSERLYRVSWSGRVGPAIRLLTARGATVLGLDANAWRWTVRLLVRSRNALGRTLSLCEECDVPVELRSIKRVDGGTSGRYGLTNVQYNSLRTACERGYYEVPRATRLDDLAEEAGVSHQAYSERLRRATESLVTETLLNAAPTDGAL</sequence>
<evidence type="ECO:0000256" key="2">
    <source>
        <dbReference type="ARBA" id="ARBA00023163"/>
    </source>
</evidence>
<evidence type="ECO:0000259" key="4">
    <source>
        <dbReference type="Pfam" id="PF15915"/>
    </source>
</evidence>
<feature type="domain" description="Bacterioopsin transcriptional activator GAF and HTH associated" evidence="4">
    <location>
        <begin position="37"/>
        <end position="164"/>
    </location>
</feature>
<dbReference type="Pfam" id="PF04967">
    <property type="entry name" value="HTH_10"/>
    <property type="match status" value="1"/>
</dbReference>
<keyword evidence="1" id="KW-0805">Transcription regulation</keyword>
<proteinExistence type="predicted"/>
<reference evidence="5 6" key="1">
    <citation type="submission" date="2022-06" db="EMBL/GenBank/DDBJ databases">
        <title>Halogeometricum sp. a new haloarchaeum isolate from saline soil.</title>
        <authorList>
            <person name="Strakova D."/>
            <person name="Galisteo C."/>
            <person name="Sanchez-Porro C."/>
            <person name="Ventosa A."/>
        </authorList>
    </citation>
    <scope>NUCLEOTIDE SEQUENCE [LARGE SCALE GENOMIC DNA]</scope>
    <source>
        <strain evidence="6">S3BR25-2</strain>
    </source>
</reference>
<protein>
    <submittedName>
        <fullName evidence="5">Helix-turn-helix domain-containing protein</fullName>
    </submittedName>
</protein>
<evidence type="ECO:0000313" key="6">
    <source>
        <dbReference type="Proteomes" id="UP001254813"/>
    </source>
</evidence>
<dbReference type="Pfam" id="PF15915">
    <property type="entry name" value="BAT"/>
    <property type="match status" value="1"/>
</dbReference>
<evidence type="ECO:0000313" key="5">
    <source>
        <dbReference type="EMBL" id="MDS0295764.1"/>
    </source>
</evidence>
<comment type="caution">
    <text evidence="5">The sequence shown here is derived from an EMBL/GenBank/DDBJ whole genome shotgun (WGS) entry which is preliminary data.</text>
</comment>
<accession>A0ABU2G6D1</accession>
<evidence type="ECO:0000256" key="1">
    <source>
        <dbReference type="ARBA" id="ARBA00023015"/>
    </source>
</evidence>
<dbReference type="RefSeq" id="WP_310929721.1">
    <property type="nucleotide sequence ID" value="NZ_JAMQOQ010000004.1"/>
</dbReference>
<dbReference type="PANTHER" id="PTHR34236:SF1">
    <property type="entry name" value="DIMETHYL SULFOXIDE REDUCTASE TRANSCRIPTIONAL ACTIVATOR"/>
    <property type="match status" value="1"/>
</dbReference>
<dbReference type="PANTHER" id="PTHR34236">
    <property type="entry name" value="DIMETHYL SULFOXIDE REDUCTASE TRANSCRIPTIONAL ACTIVATOR"/>
    <property type="match status" value="1"/>
</dbReference>
<organism evidence="5 6">
    <name type="scientific">Halogeometricum luteum</name>
    <dbReference type="NCBI Taxonomy" id="2950537"/>
    <lineage>
        <taxon>Archaea</taxon>
        <taxon>Methanobacteriati</taxon>
        <taxon>Methanobacteriota</taxon>
        <taxon>Stenosarchaea group</taxon>
        <taxon>Halobacteria</taxon>
        <taxon>Halobacteriales</taxon>
        <taxon>Haloferacaceae</taxon>
        <taxon>Halogeometricum</taxon>
    </lineage>
</organism>
<gene>
    <name evidence="5" type="ORF">NDI79_16440</name>
</gene>
<dbReference type="InterPro" id="IPR007050">
    <property type="entry name" value="HTH_bacterioopsin"/>
</dbReference>